<feature type="transmembrane region" description="Helical" evidence="6">
    <location>
        <begin position="39"/>
        <end position="65"/>
    </location>
</feature>
<proteinExistence type="predicted"/>
<evidence type="ECO:0000259" key="7">
    <source>
        <dbReference type="Pfam" id="PF05425"/>
    </source>
</evidence>
<comment type="caution">
    <text evidence="8">The sequence shown here is derived from an EMBL/GenBank/DDBJ whole genome shotgun (WGS) entry which is preliminary data.</text>
</comment>
<feature type="transmembrane region" description="Helical" evidence="6">
    <location>
        <begin position="85"/>
        <end position="103"/>
    </location>
</feature>
<keyword evidence="9" id="KW-1185">Reference proteome</keyword>
<keyword evidence="2" id="KW-1003">Cell membrane</keyword>
<sequence length="360" mass="40064">MIYVLSEALLYVCFALLTGACVLAIVPERKKPIIQMSDTILTWAVLGIVVLSSVQVIKLIIFFRVNLGYEIGYITFTVLSDYKIGNAWFVTIFAAMGILYFLGLKPDSKMLSYKWIGISVFNFFLVLAMGWASHSATVHEWIGFAAHTLHFLAAIVWIGVMLVIGWFVKEVVHWKAFLRWFTPLAIGCVLVTIAAGLLLMSKVTPNYLNSWISSYGQAMLIKHLLIVPILGLALLNTFLFRKVASNPLPWLKTEGIFVVVLFAVTAFMGQQSPVHEDLEEFIKEVGPSPLFLSVAGNDLKQVIPLSFSPDALSITLFLIAVLGLYIGLYMAWKKQRTLWSLAASAFFVVCGYLSLMFAVA</sequence>
<feature type="domain" description="Copper resistance protein D" evidence="7">
    <location>
        <begin position="176"/>
        <end position="267"/>
    </location>
</feature>
<dbReference type="AlphaFoldDB" id="A0A7X2ZDQ0"/>
<dbReference type="PANTHER" id="PTHR34820:SF4">
    <property type="entry name" value="INNER MEMBRANE PROTEIN YEBZ"/>
    <property type="match status" value="1"/>
</dbReference>
<keyword evidence="3 6" id="KW-0812">Transmembrane</keyword>
<evidence type="ECO:0000256" key="4">
    <source>
        <dbReference type="ARBA" id="ARBA00022989"/>
    </source>
</evidence>
<evidence type="ECO:0000313" key="9">
    <source>
        <dbReference type="Proteomes" id="UP000450917"/>
    </source>
</evidence>
<feature type="transmembrane region" description="Helical" evidence="6">
    <location>
        <begin position="115"/>
        <end position="132"/>
    </location>
</feature>
<name>A0A7X2ZDQ0_9BACL</name>
<feature type="transmembrane region" description="Helical" evidence="6">
    <location>
        <begin position="251"/>
        <end position="269"/>
    </location>
</feature>
<dbReference type="EMBL" id="WNZX01000020">
    <property type="protein sequence ID" value="MUG73033.1"/>
    <property type="molecule type" value="Genomic_DNA"/>
</dbReference>
<feature type="transmembrane region" description="Helical" evidence="6">
    <location>
        <begin position="220"/>
        <end position="239"/>
    </location>
</feature>
<evidence type="ECO:0000256" key="6">
    <source>
        <dbReference type="SAM" id="Phobius"/>
    </source>
</evidence>
<keyword evidence="4 6" id="KW-1133">Transmembrane helix</keyword>
<feature type="transmembrane region" description="Helical" evidence="6">
    <location>
        <begin position="338"/>
        <end position="359"/>
    </location>
</feature>
<feature type="transmembrane region" description="Helical" evidence="6">
    <location>
        <begin position="311"/>
        <end position="331"/>
    </location>
</feature>
<accession>A0A7X2ZDQ0</accession>
<dbReference type="Pfam" id="PF05425">
    <property type="entry name" value="CopD"/>
    <property type="match status" value="1"/>
</dbReference>
<protein>
    <recommendedName>
        <fullName evidence="7">Copper resistance protein D domain-containing protein</fullName>
    </recommendedName>
</protein>
<dbReference type="PANTHER" id="PTHR34820">
    <property type="entry name" value="INNER MEMBRANE PROTEIN YEBZ"/>
    <property type="match status" value="1"/>
</dbReference>
<evidence type="ECO:0000256" key="1">
    <source>
        <dbReference type="ARBA" id="ARBA00004651"/>
    </source>
</evidence>
<evidence type="ECO:0000313" key="8">
    <source>
        <dbReference type="EMBL" id="MUG73033.1"/>
    </source>
</evidence>
<dbReference type="GO" id="GO:0005886">
    <property type="term" value="C:plasma membrane"/>
    <property type="evidence" value="ECO:0007669"/>
    <property type="project" value="UniProtKB-SubCell"/>
</dbReference>
<dbReference type="Proteomes" id="UP000450917">
    <property type="component" value="Unassembled WGS sequence"/>
</dbReference>
<comment type="subcellular location">
    <subcellularLocation>
        <location evidence="1">Cell membrane</location>
        <topology evidence="1">Multi-pass membrane protein</topology>
    </subcellularLocation>
</comment>
<evidence type="ECO:0000256" key="3">
    <source>
        <dbReference type="ARBA" id="ARBA00022692"/>
    </source>
</evidence>
<dbReference type="GO" id="GO:0006825">
    <property type="term" value="P:copper ion transport"/>
    <property type="evidence" value="ECO:0007669"/>
    <property type="project" value="InterPro"/>
</dbReference>
<organism evidence="8 9">
    <name type="scientific">Paenibacillus validus</name>
    <dbReference type="NCBI Taxonomy" id="44253"/>
    <lineage>
        <taxon>Bacteria</taxon>
        <taxon>Bacillati</taxon>
        <taxon>Bacillota</taxon>
        <taxon>Bacilli</taxon>
        <taxon>Bacillales</taxon>
        <taxon>Paenibacillaceae</taxon>
        <taxon>Paenibacillus</taxon>
    </lineage>
</organism>
<dbReference type="InterPro" id="IPR032694">
    <property type="entry name" value="CopC/D"/>
</dbReference>
<gene>
    <name evidence="8" type="ORF">GNP93_20585</name>
</gene>
<feature type="transmembrane region" description="Helical" evidence="6">
    <location>
        <begin position="6"/>
        <end position="27"/>
    </location>
</feature>
<keyword evidence="5 6" id="KW-0472">Membrane</keyword>
<evidence type="ECO:0000256" key="2">
    <source>
        <dbReference type="ARBA" id="ARBA00022475"/>
    </source>
</evidence>
<feature type="transmembrane region" description="Helical" evidence="6">
    <location>
        <begin position="180"/>
        <end position="200"/>
    </location>
</feature>
<dbReference type="InterPro" id="IPR008457">
    <property type="entry name" value="Cu-R_CopD_dom"/>
</dbReference>
<feature type="transmembrane region" description="Helical" evidence="6">
    <location>
        <begin position="144"/>
        <end position="168"/>
    </location>
</feature>
<evidence type="ECO:0000256" key="5">
    <source>
        <dbReference type="ARBA" id="ARBA00023136"/>
    </source>
</evidence>
<dbReference type="RefSeq" id="WP_155615429.1">
    <property type="nucleotide sequence ID" value="NZ_WNZX01000020.1"/>
</dbReference>
<reference evidence="8 9" key="1">
    <citation type="submission" date="2019-11" db="EMBL/GenBank/DDBJ databases">
        <title>Draft genome sequences of five Paenibacillus species of dairy origin.</title>
        <authorList>
            <person name="Olajide A.M."/>
            <person name="Chen S."/>
            <person name="Lapointe G."/>
        </authorList>
    </citation>
    <scope>NUCLEOTIDE SEQUENCE [LARGE SCALE GENOMIC DNA]</scope>
    <source>
        <strain evidence="8 9">2CS3</strain>
    </source>
</reference>